<organism evidence="4 5">
    <name type="scientific">Drosophila kikkawai</name>
    <name type="common">Fruit fly</name>
    <dbReference type="NCBI Taxonomy" id="30033"/>
    <lineage>
        <taxon>Eukaryota</taxon>
        <taxon>Metazoa</taxon>
        <taxon>Ecdysozoa</taxon>
        <taxon>Arthropoda</taxon>
        <taxon>Hexapoda</taxon>
        <taxon>Insecta</taxon>
        <taxon>Pterygota</taxon>
        <taxon>Neoptera</taxon>
        <taxon>Endopterygota</taxon>
        <taxon>Diptera</taxon>
        <taxon>Brachycera</taxon>
        <taxon>Muscomorpha</taxon>
        <taxon>Ephydroidea</taxon>
        <taxon>Drosophilidae</taxon>
        <taxon>Drosophila</taxon>
        <taxon>Sophophora</taxon>
    </lineage>
</organism>
<reference evidence="5" key="1">
    <citation type="submission" date="2025-08" db="UniProtKB">
        <authorList>
            <consortium name="RefSeq"/>
        </authorList>
    </citation>
    <scope>IDENTIFICATION</scope>
    <source>
        <strain evidence="5">14028-0561.14</strain>
        <tissue evidence="5">Whole fly</tissue>
    </source>
</reference>
<protein>
    <submittedName>
        <fullName evidence="5">Fibrinogen-like protein 1</fullName>
    </submittedName>
</protein>
<keyword evidence="4" id="KW-1185">Reference proteome</keyword>
<gene>
    <name evidence="5" type="primary">LOC108073320</name>
</gene>
<dbReference type="SMART" id="SM00186">
    <property type="entry name" value="FBG"/>
    <property type="match status" value="1"/>
</dbReference>
<dbReference type="OrthoDB" id="7972392at2759"/>
<feature type="compositionally biased region" description="Low complexity" evidence="2">
    <location>
        <begin position="20"/>
        <end position="29"/>
    </location>
</feature>
<feature type="region of interest" description="Disordered" evidence="2">
    <location>
        <begin position="1"/>
        <end position="36"/>
    </location>
</feature>
<proteinExistence type="predicted"/>
<dbReference type="AlphaFoldDB" id="A0A6P4HXD9"/>
<dbReference type="PANTHER" id="PTHR19143:SF327">
    <property type="entry name" value="FI21813P1-RELATED"/>
    <property type="match status" value="1"/>
</dbReference>
<dbReference type="InterPro" id="IPR014716">
    <property type="entry name" value="Fibrinogen_a/b/g_C_1"/>
</dbReference>
<dbReference type="InterPro" id="IPR002181">
    <property type="entry name" value="Fibrinogen_a/b/g_C_dom"/>
</dbReference>
<evidence type="ECO:0000313" key="5">
    <source>
        <dbReference type="RefSeq" id="XP_017020370.1"/>
    </source>
</evidence>
<dbReference type="Gene3D" id="3.90.215.10">
    <property type="entry name" value="Gamma Fibrinogen, chain A, domain 1"/>
    <property type="match status" value="1"/>
</dbReference>
<dbReference type="Proteomes" id="UP001652661">
    <property type="component" value="Chromosome 3R"/>
</dbReference>
<dbReference type="SUPFAM" id="SSF57997">
    <property type="entry name" value="Tropomyosin"/>
    <property type="match status" value="1"/>
</dbReference>
<feature type="domain" description="Fibrinogen C-terminal" evidence="3">
    <location>
        <begin position="224"/>
        <end position="440"/>
    </location>
</feature>
<dbReference type="GeneID" id="108073320"/>
<evidence type="ECO:0000313" key="4">
    <source>
        <dbReference type="Proteomes" id="UP001652661"/>
    </source>
</evidence>
<feature type="coiled-coil region" evidence="1">
    <location>
        <begin position="113"/>
        <end position="224"/>
    </location>
</feature>
<name>A0A6P4HXD9_DROKI</name>
<dbReference type="Pfam" id="PF00147">
    <property type="entry name" value="Fibrinogen_C"/>
    <property type="match status" value="1"/>
</dbReference>
<keyword evidence="1" id="KW-0175">Coiled coil</keyword>
<accession>A0A6P4HXD9</accession>
<dbReference type="PANTHER" id="PTHR19143">
    <property type="entry name" value="FIBRINOGEN/TENASCIN/ANGIOPOEITIN"/>
    <property type="match status" value="1"/>
</dbReference>
<dbReference type="PROSITE" id="PS51406">
    <property type="entry name" value="FIBRINOGEN_C_2"/>
    <property type="match status" value="1"/>
</dbReference>
<evidence type="ECO:0000256" key="2">
    <source>
        <dbReference type="SAM" id="MobiDB-lite"/>
    </source>
</evidence>
<dbReference type="InterPro" id="IPR050373">
    <property type="entry name" value="Fibrinogen_C-term_domain"/>
</dbReference>
<evidence type="ECO:0000256" key="1">
    <source>
        <dbReference type="SAM" id="Coils"/>
    </source>
</evidence>
<dbReference type="GO" id="GO:0005615">
    <property type="term" value="C:extracellular space"/>
    <property type="evidence" value="ECO:0007669"/>
    <property type="project" value="TreeGrafter"/>
</dbReference>
<dbReference type="RefSeq" id="XP_017020370.1">
    <property type="nucleotide sequence ID" value="XM_017164881.3"/>
</dbReference>
<sequence length="440" mass="50104">MRPVDNLNNLSQESCGSALESTTENNSESSDSDMELLGITDGDQKRIIQGLKRTIKRNQTKINDLAAKLTIADNNLATEKEKTKDKEDVIKSLKLSIDLIKDNTAQSLKITNCDQHKTKIDELIADIEILECKLKSRNEKISELEDKSEENEINLKQKDEQIANLESQIKVSLDITQKYENDLKDKDEQIAKLESQTKADAAKIKNLENNLSRYTLQIHSSDDNSNSRVYLNCTKMPLIQFVKLPNGSRFAAVFEDLPKAGPGWMLIQRRINGSVTLFGGSGSDYNEGFGDLSREFWLGSKKLNELTTNQRYELYIELVDFDNATAYARYDHFVVGSHAEDYTLTSLGQYSGNAGDCLRRGVSCKFLWQRQEHNGYTRQCNSQSINERVGWWNNTDCNLNGKYYNCKTILESADGIWWGSWNMNQRNSLKSCKMLIRPKP</sequence>
<evidence type="ECO:0000259" key="3">
    <source>
        <dbReference type="PROSITE" id="PS51406"/>
    </source>
</evidence>
<feature type="compositionally biased region" description="Polar residues" evidence="2">
    <location>
        <begin position="1"/>
        <end position="15"/>
    </location>
</feature>
<dbReference type="SUPFAM" id="SSF56496">
    <property type="entry name" value="Fibrinogen C-terminal domain-like"/>
    <property type="match status" value="1"/>
</dbReference>
<dbReference type="InterPro" id="IPR036056">
    <property type="entry name" value="Fibrinogen-like_C"/>
</dbReference>
<feature type="coiled-coil region" evidence="1">
    <location>
        <begin position="48"/>
        <end position="82"/>
    </location>
</feature>